<keyword evidence="1" id="KW-0472">Membrane</keyword>
<reference evidence="5 6" key="1">
    <citation type="submission" date="2015-01" db="EMBL/GenBank/DDBJ databases">
        <title>Evolution of Trichinella species and genotypes.</title>
        <authorList>
            <person name="Korhonen P.K."/>
            <person name="Edoardo P."/>
            <person name="Giuseppe L.R."/>
            <person name="Gasser R.B."/>
        </authorList>
    </citation>
    <scope>NUCLEOTIDE SEQUENCE [LARGE SCALE GENOMIC DNA]</scope>
    <source>
        <strain evidence="2">ISS13</strain>
        <strain evidence="4">ISS176</strain>
        <strain evidence="3">ISS588</strain>
    </source>
</reference>
<dbReference type="Proteomes" id="UP000054632">
    <property type="component" value="Unassembled WGS sequence"/>
</dbReference>
<dbReference type="EMBL" id="JYDS01000514">
    <property type="protein sequence ID" value="KRZ03929.1"/>
    <property type="molecule type" value="Genomic_DNA"/>
</dbReference>
<sequence>MLFASFLDRLLLFRHISVQITFLVLSIPICNLATLNDAITNGKRSGSYERVDNTKRSFPNKFFICYNMQIYVFHHTYAIGYAMPPSIR</sequence>
<evidence type="ECO:0000313" key="3">
    <source>
        <dbReference type="EMBL" id="KRZ03929.1"/>
    </source>
</evidence>
<dbReference type="AlphaFoldDB" id="A0A0V1H0I9"/>
<dbReference type="Proteomes" id="UP000054805">
    <property type="component" value="Unassembled WGS sequence"/>
</dbReference>
<protein>
    <submittedName>
        <fullName evidence="3">Uncharacterized protein</fullName>
    </submittedName>
</protein>
<gene>
    <name evidence="2" type="ORF">T4A_322</name>
    <name evidence="3" type="ORF">T4B_3660</name>
    <name evidence="4" type="ORF">T4C_13338</name>
</gene>
<evidence type="ECO:0000313" key="2">
    <source>
        <dbReference type="EMBL" id="KRY73392.1"/>
    </source>
</evidence>
<organism evidence="3 6">
    <name type="scientific">Trichinella pseudospiralis</name>
    <name type="common">Parasitic roundworm</name>
    <dbReference type="NCBI Taxonomy" id="6337"/>
    <lineage>
        <taxon>Eukaryota</taxon>
        <taxon>Metazoa</taxon>
        <taxon>Ecdysozoa</taxon>
        <taxon>Nematoda</taxon>
        <taxon>Enoplea</taxon>
        <taxon>Dorylaimia</taxon>
        <taxon>Trichinellida</taxon>
        <taxon>Trichinellidae</taxon>
        <taxon>Trichinella</taxon>
    </lineage>
</organism>
<keyword evidence="6" id="KW-1185">Reference proteome</keyword>
<dbReference type="EMBL" id="JYDR01000035">
    <property type="protein sequence ID" value="KRY73392.1"/>
    <property type="molecule type" value="Genomic_DNA"/>
</dbReference>
<evidence type="ECO:0000313" key="4">
    <source>
        <dbReference type="EMBL" id="KRZ42251.1"/>
    </source>
</evidence>
<dbReference type="EMBL" id="JYDV01000015">
    <property type="protein sequence ID" value="KRZ42251.1"/>
    <property type="molecule type" value="Genomic_DNA"/>
</dbReference>
<comment type="caution">
    <text evidence="3">The sequence shown here is derived from an EMBL/GenBank/DDBJ whole genome shotgun (WGS) entry which is preliminary data.</text>
</comment>
<evidence type="ECO:0000313" key="5">
    <source>
        <dbReference type="Proteomes" id="UP000054632"/>
    </source>
</evidence>
<evidence type="ECO:0000256" key="1">
    <source>
        <dbReference type="SAM" id="Phobius"/>
    </source>
</evidence>
<evidence type="ECO:0000313" key="6">
    <source>
        <dbReference type="Proteomes" id="UP000054805"/>
    </source>
</evidence>
<name>A0A0V1H0I9_TRIPS</name>
<accession>A0A0V1H0I9</accession>
<proteinExistence type="predicted"/>
<keyword evidence="1" id="KW-0812">Transmembrane</keyword>
<feature type="transmembrane region" description="Helical" evidence="1">
    <location>
        <begin position="12"/>
        <end position="35"/>
    </location>
</feature>
<dbReference type="Proteomes" id="UP000054826">
    <property type="component" value="Unassembled WGS sequence"/>
</dbReference>
<keyword evidence="1" id="KW-1133">Transmembrane helix</keyword>